<comment type="caution">
    <text evidence="4">The sequence shown here is derived from an EMBL/GenBank/DDBJ whole genome shotgun (WGS) entry which is preliminary data.</text>
</comment>
<organism evidence="4 5">
    <name type="scientific">Candidatus Collierbacteria bacterium RIFOXYA2_FULL_46_10</name>
    <dbReference type="NCBI Taxonomy" id="1817726"/>
    <lineage>
        <taxon>Bacteria</taxon>
        <taxon>Candidatus Collieribacteriota</taxon>
    </lineage>
</organism>
<keyword evidence="1" id="KW-0808">Transferase</keyword>
<dbReference type="PANTHER" id="PTHR46401:SF2">
    <property type="entry name" value="GLYCOSYLTRANSFERASE WBBK-RELATED"/>
    <property type="match status" value="1"/>
</dbReference>
<dbReference type="Proteomes" id="UP000176191">
    <property type="component" value="Unassembled WGS sequence"/>
</dbReference>
<dbReference type="GO" id="GO:0016757">
    <property type="term" value="F:glycosyltransferase activity"/>
    <property type="evidence" value="ECO:0007669"/>
    <property type="project" value="InterPro"/>
</dbReference>
<protein>
    <recommendedName>
        <fullName evidence="6">Glycosyl transferase family 1 domain-containing protein</fullName>
    </recommendedName>
</protein>
<dbReference type="GO" id="GO:0009103">
    <property type="term" value="P:lipopolysaccharide biosynthetic process"/>
    <property type="evidence" value="ECO:0007669"/>
    <property type="project" value="TreeGrafter"/>
</dbReference>
<dbReference type="EMBL" id="MFAK01000042">
    <property type="protein sequence ID" value="OGD74008.1"/>
    <property type="molecule type" value="Genomic_DNA"/>
</dbReference>
<evidence type="ECO:0000256" key="1">
    <source>
        <dbReference type="ARBA" id="ARBA00022679"/>
    </source>
</evidence>
<feature type="domain" description="Glycosyltransferase subfamily 4-like N-terminal" evidence="3">
    <location>
        <begin position="56"/>
        <end position="183"/>
    </location>
</feature>
<accession>A0A1F5F2V5</accession>
<dbReference type="AlphaFoldDB" id="A0A1F5F2V5"/>
<reference evidence="4 5" key="1">
    <citation type="journal article" date="2016" name="Nat. Commun.">
        <title>Thousands of microbial genomes shed light on interconnected biogeochemical processes in an aquifer system.</title>
        <authorList>
            <person name="Anantharaman K."/>
            <person name="Brown C.T."/>
            <person name="Hug L.A."/>
            <person name="Sharon I."/>
            <person name="Castelle C.J."/>
            <person name="Probst A.J."/>
            <person name="Thomas B.C."/>
            <person name="Singh A."/>
            <person name="Wilkins M.J."/>
            <person name="Karaoz U."/>
            <person name="Brodie E.L."/>
            <person name="Williams K.H."/>
            <person name="Hubbard S.S."/>
            <person name="Banfield J.F."/>
        </authorList>
    </citation>
    <scope>NUCLEOTIDE SEQUENCE [LARGE SCALE GENOMIC DNA]</scope>
</reference>
<dbReference type="InterPro" id="IPR001296">
    <property type="entry name" value="Glyco_trans_1"/>
</dbReference>
<dbReference type="PANTHER" id="PTHR46401">
    <property type="entry name" value="GLYCOSYLTRANSFERASE WBBK-RELATED"/>
    <property type="match status" value="1"/>
</dbReference>
<evidence type="ECO:0000313" key="4">
    <source>
        <dbReference type="EMBL" id="OGD74008.1"/>
    </source>
</evidence>
<evidence type="ECO:0000259" key="2">
    <source>
        <dbReference type="Pfam" id="PF00534"/>
    </source>
</evidence>
<evidence type="ECO:0000313" key="5">
    <source>
        <dbReference type="Proteomes" id="UP000176191"/>
    </source>
</evidence>
<dbReference type="Pfam" id="PF00534">
    <property type="entry name" value="Glycos_transf_1"/>
    <property type="match status" value="1"/>
</dbReference>
<sequence>MVIGIDCSRAFAEERTGTENYSYHVINEMLQLPEAKKHFFVLFIRPKANLSSLGKRNNILVCPIKYRYLWTQWGLAKATWQKYAVQSEMRGIEVLWVPAHTLPIFRRGVGEKLTTVVTIHGLEYMWLPEYRNRLQRWYLPLSTYYAAHKADRLIAVSEHTKQDLINETGIDTKKISVIYEGVENKSIIQNEDLSKKTWEKYGLQRGKYVLFVGTASPRKNLVSLVRAFEKAELPAGYKLVISGGMGWMNDDLWREIGESPAIERIIVTGRVGESELEALYLGAGMYVQPSWTEGFGLPPLEAMKAGVPVVVSNGGALPEVVGNAGIVVPLDDVFVPKLAETMKKIANQQQLRTKLIGAGRARIKQLTWEKAAKATLKVLLYRL</sequence>
<dbReference type="CDD" id="cd03809">
    <property type="entry name" value="GT4_MtfB-like"/>
    <property type="match status" value="1"/>
</dbReference>
<dbReference type="SUPFAM" id="SSF53756">
    <property type="entry name" value="UDP-Glycosyltransferase/glycogen phosphorylase"/>
    <property type="match status" value="1"/>
</dbReference>
<evidence type="ECO:0008006" key="6">
    <source>
        <dbReference type="Google" id="ProtNLM"/>
    </source>
</evidence>
<dbReference type="InterPro" id="IPR028098">
    <property type="entry name" value="Glyco_trans_4-like_N"/>
</dbReference>
<dbReference type="Gene3D" id="3.40.50.2000">
    <property type="entry name" value="Glycogen Phosphorylase B"/>
    <property type="match status" value="2"/>
</dbReference>
<proteinExistence type="predicted"/>
<feature type="domain" description="Glycosyl transferase family 1" evidence="2">
    <location>
        <begin position="205"/>
        <end position="361"/>
    </location>
</feature>
<dbReference type="Pfam" id="PF13439">
    <property type="entry name" value="Glyco_transf_4"/>
    <property type="match status" value="1"/>
</dbReference>
<name>A0A1F5F2V5_9BACT</name>
<evidence type="ECO:0000259" key="3">
    <source>
        <dbReference type="Pfam" id="PF13439"/>
    </source>
</evidence>
<gene>
    <name evidence="4" type="ORF">A2228_00170</name>
</gene>